<dbReference type="Proteomes" id="UP001165064">
    <property type="component" value="Unassembled WGS sequence"/>
</dbReference>
<keyword evidence="2" id="KW-1185">Reference proteome</keyword>
<proteinExistence type="predicted"/>
<name>A0ACB5TY63_AMBMO</name>
<sequence>MNSSNSRTDIGLLIGDKIRELLHLGRRTETGSKYDNLDQAANNLVSPDIEIDDLEMRSSNSDVVMDIEGGVFSVGNRNIFQNSFSYSLFFIMSSIYYSEADELFTTSLKKDDIAFPFKLSGGLGLSWANTPTIYNFCNLISLIVFIASISIMAKRFELVQIYRASIISFGVLFFILPEITFTMPEYSGFPNFISDFFIYVITMTEYYVSRVGASMILILIDMCFSGSNRSKMNGYIMSLTSALAYFVPVIAGKIFSGMDNHSLGVLFWWLMVAFTAGVYVHSRVLKN</sequence>
<evidence type="ECO:0000313" key="1">
    <source>
        <dbReference type="EMBL" id="GME97242.1"/>
    </source>
</evidence>
<evidence type="ECO:0000313" key="2">
    <source>
        <dbReference type="Proteomes" id="UP001165064"/>
    </source>
</evidence>
<gene>
    <name evidence="1" type="ORF">Amon02_001019200</name>
</gene>
<protein>
    <submittedName>
        <fullName evidence="1">Unnamed protein product</fullName>
    </submittedName>
</protein>
<dbReference type="EMBL" id="BSXS01010034">
    <property type="protein sequence ID" value="GME97242.1"/>
    <property type="molecule type" value="Genomic_DNA"/>
</dbReference>
<organism evidence="1 2">
    <name type="scientific">Ambrosiozyma monospora</name>
    <name type="common">Yeast</name>
    <name type="synonym">Endomycopsis monosporus</name>
    <dbReference type="NCBI Taxonomy" id="43982"/>
    <lineage>
        <taxon>Eukaryota</taxon>
        <taxon>Fungi</taxon>
        <taxon>Dikarya</taxon>
        <taxon>Ascomycota</taxon>
        <taxon>Saccharomycotina</taxon>
        <taxon>Pichiomycetes</taxon>
        <taxon>Pichiales</taxon>
        <taxon>Pichiaceae</taxon>
        <taxon>Ambrosiozyma</taxon>
    </lineage>
</organism>
<accession>A0ACB5TY63</accession>
<reference evidence="1" key="1">
    <citation type="submission" date="2023-04" db="EMBL/GenBank/DDBJ databases">
        <title>Ambrosiozyma monospora NBRC 10751.</title>
        <authorList>
            <person name="Ichikawa N."/>
            <person name="Sato H."/>
            <person name="Tonouchi N."/>
        </authorList>
    </citation>
    <scope>NUCLEOTIDE SEQUENCE</scope>
    <source>
        <strain evidence="1">NBRC 10751</strain>
    </source>
</reference>
<comment type="caution">
    <text evidence="1">The sequence shown here is derived from an EMBL/GenBank/DDBJ whole genome shotgun (WGS) entry which is preliminary data.</text>
</comment>